<dbReference type="Proteomes" id="UP000634805">
    <property type="component" value="Unassembled WGS sequence"/>
</dbReference>
<comment type="caution">
    <text evidence="1">The sequence shown here is derived from an EMBL/GenBank/DDBJ whole genome shotgun (WGS) entry which is preliminary data.</text>
</comment>
<gene>
    <name evidence="1" type="ORF">EMLJLAPB_00181</name>
</gene>
<sequence length="108" mass="12786">MKCNRVDRTWANHLKHIKKNEITVGGKIFNYLMCEKPVLSSRMVALENLPGDDLFYYDNKNDFIEMVHKFLSQKHDEDGYVKITMDFDWRTIAGMYEETFKKDAGVTR</sequence>
<reference evidence="1" key="1">
    <citation type="submission" date="2020-10" db="EMBL/GenBank/DDBJ databases">
        <authorList>
            <person name="Hahn C.J."/>
            <person name="Laso-Perez R."/>
            <person name="Vulcano F."/>
            <person name="Vaziourakis K.-M."/>
            <person name="Stokke R."/>
            <person name="Steen I.H."/>
            <person name="Teske A."/>
            <person name="Boetius A."/>
            <person name="Liebeke M."/>
            <person name="Amann R."/>
            <person name="Knittel K."/>
        </authorList>
    </citation>
    <scope>NUCLEOTIDE SEQUENCE</scope>
    <source>
        <strain evidence="1">Gfbio:e3339647-f889-4370-9287-4fb5cb688e4c:AG392D22_GoMArc1</strain>
    </source>
</reference>
<evidence type="ECO:0000313" key="1">
    <source>
        <dbReference type="EMBL" id="CAD6491917.1"/>
    </source>
</evidence>
<protein>
    <submittedName>
        <fullName evidence="1">Uncharacterized protein</fullName>
    </submittedName>
</protein>
<proteinExistence type="predicted"/>
<dbReference type="AlphaFoldDB" id="A0A811TBL9"/>
<dbReference type="Gene3D" id="3.40.50.2000">
    <property type="entry name" value="Glycogen Phosphorylase B"/>
    <property type="match status" value="1"/>
</dbReference>
<evidence type="ECO:0000313" key="2">
    <source>
        <dbReference type="Proteomes" id="UP000634805"/>
    </source>
</evidence>
<organism evidence="1 2">
    <name type="scientific">Candidatus Argoarchaeum ethanivorans</name>
    <dbReference type="NCBI Taxonomy" id="2608793"/>
    <lineage>
        <taxon>Archaea</taxon>
        <taxon>Methanobacteriati</taxon>
        <taxon>Methanobacteriota</taxon>
        <taxon>Stenosarchaea group</taxon>
        <taxon>Methanomicrobia</taxon>
        <taxon>Methanosarcinales</taxon>
        <taxon>Methanosarcinales incertae sedis</taxon>
        <taxon>GOM Arc I cluster</taxon>
        <taxon>Candidatus Argoarchaeum</taxon>
    </lineage>
</organism>
<accession>A0A811TBL9</accession>
<name>A0A811TBL9_9EURY</name>
<dbReference type="EMBL" id="CAJHIS010000003">
    <property type="protein sequence ID" value="CAD6491917.1"/>
    <property type="molecule type" value="Genomic_DNA"/>
</dbReference>